<dbReference type="SUPFAM" id="SSF52058">
    <property type="entry name" value="L domain-like"/>
    <property type="match status" value="1"/>
</dbReference>
<sequence>MLLLPSLLLLATSWPVVIADSDSCSSSATISSQSDADTYANCDQIDGSVTISSSASGSIILNNVTEIKGSFTAEGASGLTTLAAPDLETLEGALTVDSMSSLSNLSMNSLSEVSSGITIIANPKLKHLEFEDLEEVDGQLKLTGSFSSVSLPSLDQVKGQTTIRGGRSMSCTALNNLQSEDVYHGGYSCSTSSGSSLSTGAKAGIAIGVIVGVLLILFLMWWVFRQRRVRQKRRRPSQTPASISPPVLKDEKQSTPQYQPIPSSDLSPKVPRKPVGLAPALLDGRSIYEAAYPASPIPVYHELDAGPVFSTHQRPINSES</sequence>
<keyword evidence="3" id="KW-0732">Signal</keyword>
<feature type="region of interest" description="Disordered" evidence="1">
    <location>
        <begin position="233"/>
        <end position="272"/>
    </location>
</feature>
<organism evidence="5 6">
    <name type="scientific">Penicillium frequentans</name>
    <dbReference type="NCBI Taxonomy" id="3151616"/>
    <lineage>
        <taxon>Eukaryota</taxon>
        <taxon>Fungi</taxon>
        <taxon>Dikarya</taxon>
        <taxon>Ascomycota</taxon>
        <taxon>Pezizomycotina</taxon>
        <taxon>Eurotiomycetes</taxon>
        <taxon>Eurotiomycetidae</taxon>
        <taxon>Eurotiales</taxon>
        <taxon>Aspergillaceae</taxon>
        <taxon>Penicillium</taxon>
    </lineage>
</organism>
<proteinExistence type="predicted"/>
<accession>A0AAD6GB65</accession>
<dbReference type="Proteomes" id="UP001220324">
    <property type="component" value="Unassembled WGS sequence"/>
</dbReference>
<reference evidence="5 6" key="1">
    <citation type="journal article" date="2023" name="IMA Fungus">
        <title>Comparative genomic study of the Penicillium genus elucidates a diverse pangenome and 15 lateral gene transfer events.</title>
        <authorList>
            <person name="Petersen C."/>
            <person name="Sorensen T."/>
            <person name="Nielsen M.R."/>
            <person name="Sondergaard T.E."/>
            <person name="Sorensen J.L."/>
            <person name="Fitzpatrick D.A."/>
            <person name="Frisvad J.C."/>
            <person name="Nielsen K.L."/>
        </authorList>
    </citation>
    <scope>NUCLEOTIDE SEQUENCE [LARGE SCALE GENOMIC DNA]</scope>
    <source>
        <strain evidence="5 6">IBT 35679</strain>
    </source>
</reference>
<protein>
    <recommendedName>
        <fullName evidence="4">Receptor L-domain domain-containing protein</fullName>
    </recommendedName>
</protein>
<evidence type="ECO:0000313" key="6">
    <source>
        <dbReference type="Proteomes" id="UP001220324"/>
    </source>
</evidence>
<dbReference type="EMBL" id="JAQIZZ010000008">
    <property type="protein sequence ID" value="KAJ5526398.1"/>
    <property type="molecule type" value="Genomic_DNA"/>
</dbReference>
<keyword evidence="2" id="KW-0812">Transmembrane</keyword>
<evidence type="ECO:0000259" key="4">
    <source>
        <dbReference type="Pfam" id="PF01030"/>
    </source>
</evidence>
<keyword evidence="2" id="KW-1133">Transmembrane helix</keyword>
<name>A0AAD6GB65_9EURO</name>
<gene>
    <name evidence="5" type="ORF">N7494_013048</name>
</gene>
<keyword evidence="2" id="KW-0472">Membrane</keyword>
<evidence type="ECO:0000256" key="1">
    <source>
        <dbReference type="SAM" id="MobiDB-lite"/>
    </source>
</evidence>
<feature type="transmembrane region" description="Helical" evidence="2">
    <location>
        <begin position="203"/>
        <end position="224"/>
    </location>
</feature>
<dbReference type="Pfam" id="PF01030">
    <property type="entry name" value="Recep_L_domain"/>
    <property type="match status" value="1"/>
</dbReference>
<dbReference type="AlphaFoldDB" id="A0AAD6GB65"/>
<feature type="compositionally biased region" description="Polar residues" evidence="1">
    <location>
        <begin position="254"/>
        <end position="266"/>
    </location>
</feature>
<dbReference type="InterPro" id="IPR036941">
    <property type="entry name" value="Rcpt_L-dom_sf"/>
</dbReference>
<comment type="caution">
    <text evidence="5">The sequence shown here is derived from an EMBL/GenBank/DDBJ whole genome shotgun (WGS) entry which is preliminary data.</text>
</comment>
<feature type="chain" id="PRO_5042030622" description="Receptor L-domain domain-containing protein" evidence="3">
    <location>
        <begin position="20"/>
        <end position="320"/>
    </location>
</feature>
<keyword evidence="6" id="KW-1185">Reference proteome</keyword>
<evidence type="ECO:0000256" key="2">
    <source>
        <dbReference type="SAM" id="Phobius"/>
    </source>
</evidence>
<feature type="signal peptide" evidence="3">
    <location>
        <begin position="1"/>
        <end position="19"/>
    </location>
</feature>
<feature type="domain" description="Receptor L-domain" evidence="4">
    <location>
        <begin position="41"/>
        <end position="127"/>
    </location>
</feature>
<dbReference type="Gene3D" id="3.80.20.20">
    <property type="entry name" value="Receptor L-domain"/>
    <property type="match status" value="1"/>
</dbReference>
<dbReference type="InterPro" id="IPR000494">
    <property type="entry name" value="Rcpt_L-dom"/>
</dbReference>
<evidence type="ECO:0000256" key="3">
    <source>
        <dbReference type="SAM" id="SignalP"/>
    </source>
</evidence>
<evidence type="ECO:0000313" key="5">
    <source>
        <dbReference type="EMBL" id="KAJ5526398.1"/>
    </source>
</evidence>